<evidence type="ECO:0000313" key="2">
    <source>
        <dbReference type="EMBL" id="QDV68898.1"/>
    </source>
</evidence>
<dbReference type="RefSeq" id="WP_145095497.1">
    <property type="nucleotide sequence ID" value="NZ_CP036348.1"/>
</dbReference>
<keyword evidence="3" id="KW-1185">Reference proteome</keyword>
<proteinExistence type="predicted"/>
<dbReference type="Proteomes" id="UP000315082">
    <property type="component" value="Chromosome"/>
</dbReference>
<sequence length="181" mass="19585" precursor="true">MRRLAFFGILTLSQFLICSSSFAEKVEALGGAVTLETPEGWKAVPPRSRIVEKEYAISKEGVEQAARVTMMPAGGDITANIDRWIAQFTAPDGGSAKATAKQEKLDVAGNEVHLIELQGTFKESMGGGPFAPGKTVKREDYEMLGAIIVNDGRKYFIKVTGPAEIVGENKEAFKSMLKSIK</sequence>
<dbReference type="AlphaFoldDB" id="A0A518JTN7"/>
<accession>A0A518JTN7</accession>
<organism evidence="2 3">
    <name type="scientific">Rosistilla carotiformis</name>
    <dbReference type="NCBI Taxonomy" id="2528017"/>
    <lineage>
        <taxon>Bacteria</taxon>
        <taxon>Pseudomonadati</taxon>
        <taxon>Planctomycetota</taxon>
        <taxon>Planctomycetia</taxon>
        <taxon>Pirellulales</taxon>
        <taxon>Pirellulaceae</taxon>
        <taxon>Rosistilla</taxon>
    </lineage>
</organism>
<reference evidence="2 3" key="1">
    <citation type="submission" date="2019-02" db="EMBL/GenBank/DDBJ databases">
        <title>Deep-cultivation of Planctomycetes and their phenomic and genomic characterization uncovers novel biology.</title>
        <authorList>
            <person name="Wiegand S."/>
            <person name="Jogler M."/>
            <person name="Boedeker C."/>
            <person name="Pinto D."/>
            <person name="Vollmers J."/>
            <person name="Rivas-Marin E."/>
            <person name="Kohn T."/>
            <person name="Peeters S.H."/>
            <person name="Heuer A."/>
            <person name="Rast P."/>
            <person name="Oberbeckmann S."/>
            <person name="Bunk B."/>
            <person name="Jeske O."/>
            <person name="Meyerdierks A."/>
            <person name="Storesund J.E."/>
            <person name="Kallscheuer N."/>
            <person name="Luecker S."/>
            <person name="Lage O.M."/>
            <person name="Pohl T."/>
            <person name="Merkel B.J."/>
            <person name="Hornburger P."/>
            <person name="Mueller R.-W."/>
            <person name="Bruemmer F."/>
            <person name="Labrenz M."/>
            <person name="Spormann A.M."/>
            <person name="Op den Camp H."/>
            <person name="Overmann J."/>
            <person name="Amann R."/>
            <person name="Jetten M.S.M."/>
            <person name="Mascher T."/>
            <person name="Medema M.H."/>
            <person name="Devos D.P."/>
            <person name="Kaster A.-K."/>
            <person name="Ovreas L."/>
            <person name="Rohde M."/>
            <person name="Galperin M.Y."/>
            <person name="Jogler C."/>
        </authorList>
    </citation>
    <scope>NUCLEOTIDE SEQUENCE [LARGE SCALE GENOMIC DNA]</scope>
    <source>
        <strain evidence="2 3">Poly24</strain>
    </source>
</reference>
<feature type="signal peptide" evidence="1">
    <location>
        <begin position="1"/>
        <end position="23"/>
    </location>
</feature>
<dbReference type="EMBL" id="CP036348">
    <property type="protein sequence ID" value="QDV68898.1"/>
    <property type="molecule type" value="Genomic_DNA"/>
</dbReference>
<gene>
    <name evidence="2" type="ORF">Poly24_26110</name>
</gene>
<name>A0A518JTN7_9BACT</name>
<evidence type="ECO:0008006" key="4">
    <source>
        <dbReference type="Google" id="ProtNLM"/>
    </source>
</evidence>
<protein>
    <recommendedName>
        <fullName evidence="4">PsbP</fullName>
    </recommendedName>
</protein>
<evidence type="ECO:0000256" key="1">
    <source>
        <dbReference type="SAM" id="SignalP"/>
    </source>
</evidence>
<feature type="chain" id="PRO_5022041063" description="PsbP" evidence="1">
    <location>
        <begin position="24"/>
        <end position="181"/>
    </location>
</feature>
<keyword evidence="1" id="KW-0732">Signal</keyword>
<dbReference type="OrthoDB" id="5764172at2"/>
<dbReference type="KEGG" id="rcf:Poly24_26110"/>
<evidence type="ECO:0000313" key="3">
    <source>
        <dbReference type="Proteomes" id="UP000315082"/>
    </source>
</evidence>